<name>A0A6L2ME65_TANCI</name>
<dbReference type="InterPro" id="IPR005162">
    <property type="entry name" value="Retrotrans_gag_dom"/>
</dbReference>
<feature type="domain" description="Retrotransposon gag" evidence="3">
    <location>
        <begin position="536"/>
        <end position="595"/>
    </location>
</feature>
<keyword evidence="5" id="KW-0548">Nucleotidyltransferase</keyword>
<dbReference type="InterPro" id="IPR025724">
    <property type="entry name" value="GAG-pre-integrase_dom"/>
</dbReference>
<feature type="domain" description="GAG-pre-integrase" evidence="4">
    <location>
        <begin position="52"/>
        <end position="122"/>
    </location>
</feature>
<feature type="compositionally biased region" description="Polar residues" evidence="1">
    <location>
        <begin position="632"/>
        <end position="645"/>
    </location>
</feature>
<proteinExistence type="predicted"/>
<dbReference type="Pfam" id="PF13976">
    <property type="entry name" value="gag_pre-integrs"/>
    <property type="match status" value="1"/>
</dbReference>
<feature type="region of interest" description="Disordered" evidence="1">
    <location>
        <begin position="616"/>
        <end position="670"/>
    </location>
</feature>
<feature type="chain" id="PRO_5027087516" evidence="2">
    <location>
        <begin position="20"/>
        <end position="670"/>
    </location>
</feature>
<dbReference type="PANTHER" id="PTHR33116">
    <property type="entry name" value="REVERSE TRANSCRIPTASE ZINC-BINDING DOMAIN-CONTAINING PROTEIN-RELATED-RELATED"/>
    <property type="match status" value="1"/>
</dbReference>
<protein>
    <submittedName>
        <fullName evidence="5">Reverse transcriptase zinc-binding domain-containing protein</fullName>
    </submittedName>
</protein>
<reference evidence="5" key="1">
    <citation type="journal article" date="2019" name="Sci. Rep.">
        <title>Draft genome of Tanacetum cinerariifolium, the natural source of mosquito coil.</title>
        <authorList>
            <person name="Yamashiro T."/>
            <person name="Shiraishi A."/>
            <person name="Satake H."/>
            <person name="Nakayama K."/>
        </authorList>
    </citation>
    <scope>NUCLEOTIDE SEQUENCE</scope>
</reference>
<evidence type="ECO:0000259" key="3">
    <source>
        <dbReference type="Pfam" id="PF03732"/>
    </source>
</evidence>
<feature type="signal peptide" evidence="2">
    <location>
        <begin position="1"/>
        <end position="19"/>
    </location>
</feature>
<dbReference type="EMBL" id="BKCJ010006459">
    <property type="protein sequence ID" value="GEU72273.1"/>
    <property type="molecule type" value="Genomic_DNA"/>
</dbReference>
<sequence length="670" mass="76623">MWCLHVSVAVQIVLWIVDSGFIKHMTGDHTLLENFVEKFIGDDLLTGARESKLYTISISDMAASSPVYLISKATSTKSWLWHHRLSHLNFSTINDLTKLDVVDGLLKFKYSKDHLCSACGLGLRSLEKFNMALMSTHIWNIVSNKESIWVKWIHTYKHRGRSFWDISMKADVSWGWLKLLQLREFLTCGDITREGFSLHDCVIDMVSNDGWKWPQSWLLKAPDLGLVLLEVYERRLDLLGLRRKSLKTQDNLRPWDVRPDVDLSCLRYTFYDLQPNSHDHLFFACSFSSQVWKYVRHLADMDSIQPCFHDIVAYLQPMAKKRMTQKFSDVSINSAAQQVHNHEDSPLTSSIIIEEHEAPPIVTTSEEQTSPILMNEADELNQEDSAEFDGNTLLNLYDAPNFAEAESSTTTLDPSNMHKFYQVQPSTHILEKSSSFGISNCTFEPKNIKEAMSDHSWIESMQDELHKFKRLDAWELVPTPDGKNIIAVKWLWKNNDNTQIIHVFGDVICIYLIIYHELSILNSLKLLAGSLEDIPSRFFPPALFDRLLGEIRAFSQHENESLTDASLRMKEMLRNCHGHNLSKGNIIKIFYHGLSEITQEVLNAAAGVAKNHTASIQNPKTKFDRLADKQSGRPSGSLPSNTQPKPQGGKAYQPPQARNEHVNVVFPKKW</sequence>
<accession>A0A6L2ME65</accession>
<organism evidence="5">
    <name type="scientific">Tanacetum cinerariifolium</name>
    <name type="common">Dalmatian daisy</name>
    <name type="synonym">Chrysanthemum cinerariifolium</name>
    <dbReference type="NCBI Taxonomy" id="118510"/>
    <lineage>
        <taxon>Eukaryota</taxon>
        <taxon>Viridiplantae</taxon>
        <taxon>Streptophyta</taxon>
        <taxon>Embryophyta</taxon>
        <taxon>Tracheophyta</taxon>
        <taxon>Spermatophyta</taxon>
        <taxon>Magnoliopsida</taxon>
        <taxon>eudicotyledons</taxon>
        <taxon>Gunneridae</taxon>
        <taxon>Pentapetalae</taxon>
        <taxon>asterids</taxon>
        <taxon>campanulids</taxon>
        <taxon>Asterales</taxon>
        <taxon>Asteraceae</taxon>
        <taxon>Asteroideae</taxon>
        <taxon>Anthemideae</taxon>
        <taxon>Anthemidinae</taxon>
        <taxon>Tanacetum</taxon>
    </lineage>
</organism>
<evidence type="ECO:0000313" key="5">
    <source>
        <dbReference type="EMBL" id="GEU72273.1"/>
    </source>
</evidence>
<keyword evidence="2" id="KW-0732">Signal</keyword>
<evidence type="ECO:0000256" key="1">
    <source>
        <dbReference type="SAM" id="MobiDB-lite"/>
    </source>
</evidence>
<gene>
    <name evidence="5" type="ORF">Tci_044251</name>
</gene>
<dbReference type="AlphaFoldDB" id="A0A6L2ME65"/>
<evidence type="ECO:0000259" key="4">
    <source>
        <dbReference type="Pfam" id="PF13976"/>
    </source>
</evidence>
<keyword evidence="5" id="KW-0695">RNA-directed DNA polymerase</keyword>
<comment type="caution">
    <text evidence="5">The sequence shown here is derived from an EMBL/GenBank/DDBJ whole genome shotgun (WGS) entry which is preliminary data.</text>
</comment>
<feature type="compositionally biased region" description="Basic and acidic residues" evidence="1">
    <location>
        <begin position="621"/>
        <end position="631"/>
    </location>
</feature>
<dbReference type="GO" id="GO:0003964">
    <property type="term" value="F:RNA-directed DNA polymerase activity"/>
    <property type="evidence" value="ECO:0007669"/>
    <property type="project" value="UniProtKB-KW"/>
</dbReference>
<keyword evidence="5" id="KW-0808">Transferase</keyword>
<dbReference type="PANTHER" id="PTHR33116:SF76">
    <property type="entry name" value="DUF4283 DOMAIN-CONTAINING PROTEIN"/>
    <property type="match status" value="1"/>
</dbReference>
<dbReference type="Pfam" id="PF03732">
    <property type="entry name" value="Retrotrans_gag"/>
    <property type="match status" value="1"/>
</dbReference>
<evidence type="ECO:0000256" key="2">
    <source>
        <dbReference type="SAM" id="SignalP"/>
    </source>
</evidence>